<reference evidence="2" key="1">
    <citation type="submission" date="2019-03" db="EMBL/GenBank/DDBJ databases">
        <title>Largest Complete Mitochondrial Genome of a Gymnosperm, Sitka Spruce (Picea sitchensis), Indicates Complex Physical Structure.</title>
        <authorList>
            <person name="Jackman S.D."/>
            <person name="Coombe L."/>
            <person name="Warren R."/>
            <person name="Kirk H."/>
            <person name="Trinh E."/>
            <person name="McLeod T."/>
            <person name="Pleasance S."/>
            <person name="Pandoh P."/>
            <person name="Zhao Y."/>
            <person name="Coope R."/>
            <person name="Bousquet J."/>
            <person name="Bohlmann J.C."/>
            <person name="Jones S.J.M."/>
            <person name="Birol I."/>
        </authorList>
    </citation>
    <scope>NUCLEOTIDE SEQUENCE</scope>
    <source>
        <strain evidence="2">Q903</strain>
    </source>
</reference>
<dbReference type="AlphaFoldDB" id="A0A6B9XTM5"/>
<proteinExistence type="predicted"/>
<geneLocation type="mitochondrion" evidence="2"/>
<gene>
    <name evidence="2" type="primary">orf03756</name>
    <name evidence="2" type="ORF">Q903MT_gene3733</name>
</gene>
<evidence type="ECO:0000256" key="1">
    <source>
        <dbReference type="SAM" id="MobiDB-lite"/>
    </source>
</evidence>
<evidence type="ECO:0000313" key="2">
    <source>
        <dbReference type="EMBL" id="QHR89711.1"/>
    </source>
</evidence>
<sequence length="132" mass="14937">MIMLTYIDSLFEDHTQLTVARTSIIHKLEFLYKSTSPSPPSSPPKEPTCLGQVRQPVCIRNLPRKDTSTQYTCMHASTLPSPTRSRLPSTPDEEKRTLHHIPAESPSTTYPKKEKKRGPLSHHIKTARYGAE</sequence>
<dbReference type="EMBL" id="MK697699">
    <property type="protein sequence ID" value="QHR89711.1"/>
    <property type="molecule type" value="Genomic_DNA"/>
</dbReference>
<feature type="compositionally biased region" description="Low complexity" evidence="1">
    <location>
        <begin position="77"/>
        <end position="90"/>
    </location>
</feature>
<accession>A0A6B9XTM5</accession>
<keyword evidence="2" id="KW-0496">Mitochondrion</keyword>
<protein>
    <submittedName>
        <fullName evidence="2">Uncharacterized protein</fullName>
    </submittedName>
</protein>
<organism evidence="2">
    <name type="scientific">Picea sitchensis</name>
    <name type="common">Sitka spruce</name>
    <name type="synonym">Pinus sitchensis</name>
    <dbReference type="NCBI Taxonomy" id="3332"/>
    <lineage>
        <taxon>Eukaryota</taxon>
        <taxon>Viridiplantae</taxon>
        <taxon>Streptophyta</taxon>
        <taxon>Embryophyta</taxon>
        <taxon>Tracheophyta</taxon>
        <taxon>Spermatophyta</taxon>
        <taxon>Pinopsida</taxon>
        <taxon>Pinidae</taxon>
        <taxon>Conifers I</taxon>
        <taxon>Pinales</taxon>
        <taxon>Pinaceae</taxon>
        <taxon>Picea</taxon>
    </lineage>
</organism>
<feature type="region of interest" description="Disordered" evidence="1">
    <location>
        <begin position="75"/>
        <end position="132"/>
    </location>
</feature>
<feature type="compositionally biased region" description="Basic residues" evidence="1">
    <location>
        <begin position="113"/>
        <end position="126"/>
    </location>
</feature>
<name>A0A6B9XTM5_PICSI</name>